<reference evidence="2 3" key="1">
    <citation type="submission" date="2019-03" db="EMBL/GenBank/DDBJ databases">
        <title>Nematode-trapping fungi genome.</title>
        <authorList>
            <person name="Vidal-Diez De Ulzurrun G."/>
        </authorList>
    </citation>
    <scope>NUCLEOTIDE SEQUENCE [LARGE SCALE GENOMIC DNA]</scope>
    <source>
        <strain evidence="2 3">TWF154</strain>
    </source>
</reference>
<evidence type="ECO:0000313" key="3">
    <source>
        <dbReference type="Proteomes" id="UP000297595"/>
    </source>
</evidence>
<name>A0A7C8KD10_ORBOL</name>
<dbReference type="EMBL" id="SOZJ01000006">
    <property type="protein sequence ID" value="TGJ65330.1"/>
    <property type="molecule type" value="Genomic_DNA"/>
</dbReference>
<sequence>MSNKQYKFRLFPSGEGDSIYVGELLEVPESEGTRCDGITIPPKLQFRLGERSNEYIGEVLDDKRHLEANDDIKKENDKEEGADNDKNNASQKEGSSPGSDSSRTMQSEQSYTEIKSPEPQSSLTCLPSELNVLDEAPFKLEEIYMTNNRRPAIEIGKLPLSIRYEVFRWIFNHPEPDRGFEDILEIPEGWVSSLEDPWIS</sequence>
<evidence type="ECO:0000256" key="1">
    <source>
        <dbReference type="SAM" id="MobiDB-lite"/>
    </source>
</evidence>
<feature type="compositionally biased region" description="Basic and acidic residues" evidence="1">
    <location>
        <begin position="60"/>
        <end position="86"/>
    </location>
</feature>
<organism evidence="2 3">
    <name type="scientific">Orbilia oligospora</name>
    <name type="common">Nematode-trapping fungus</name>
    <name type="synonym">Arthrobotrys oligospora</name>
    <dbReference type="NCBI Taxonomy" id="2813651"/>
    <lineage>
        <taxon>Eukaryota</taxon>
        <taxon>Fungi</taxon>
        <taxon>Dikarya</taxon>
        <taxon>Ascomycota</taxon>
        <taxon>Pezizomycotina</taxon>
        <taxon>Orbiliomycetes</taxon>
        <taxon>Orbiliales</taxon>
        <taxon>Orbiliaceae</taxon>
        <taxon>Orbilia</taxon>
    </lineage>
</organism>
<proteinExistence type="predicted"/>
<comment type="caution">
    <text evidence="2">The sequence shown here is derived from an EMBL/GenBank/DDBJ whole genome shotgun (WGS) entry which is preliminary data.</text>
</comment>
<gene>
    <name evidence="2" type="ORF">EYR41_009306</name>
</gene>
<protein>
    <submittedName>
        <fullName evidence="2">Uncharacterized protein</fullName>
    </submittedName>
</protein>
<dbReference type="AlphaFoldDB" id="A0A7C8KD10"/>
<feature type="compositionally biased region" description="Polar residues" evidence="1">
    <location>
        <begin position="87"/>
        <end position="123"/>
    </location>
</feature>
<dbReference type="OrthoDB" id="10282469at2759"/>
<evidence type="ECO:0000313" key="2">
    <source>
        <dbReference type="EMBL" id="TGJ65330.1"/>
    </source>
</evidence>
<dbReference type="Proteomes" id="UP000297595">
    <property type="component" value="Unassembled WGS sequence"/>
</dbReference>
<accession>A0A7C8KD10</accession>
<feature type="region of interest" description="Disordered" evidence="1">
    <location>
        <begin position="60"/>
        <end position="123"/>
    </location>
</feature>